<feature type="region of interest" description="Disordered" evidence="8">
    <location>
        <begin position="276"/>
        <end position="311"/>
    </location>
</feature>
<dbReference type="PROSITE" id="PS00108">
    <property type="entry name" value="PROTEIN_KINASE_ST"/>
    <property type="match status" value="1"/>
</dbReference>
<dbReference type="AlphaFoldDB" id="A0A4R6URL4"/>
<feature type="transmembrane region" description="Helical" evidence="9">
    <location>
        <begin position="319"/>
        <end position="338"/>
    </location>
</feature>
<dbReference type="SUPFAM" id="SSF56112">
    <property type="entry name" value="Protein kinase-like (PK-like)"/>
    <property type="match status" value="1"/>
</dbReference>
<dbReference type="PANTHER" id="PTHR43289:SF6">
    <property type="entry name" value="SERINE_THREONINE-PROTEIN KINASE NEKL-3"/>
    <property type="match status" value="1"/>
</dbReference>
<keyword evidence="4 7" id="KW-0547">Nucleotide-binding</keyword>
<keyword evidence="2 11" id="KW-0723">Serine/threonine-protein kinase</keyword>
<accession>A0A4R6URL4</accession>
<keyword evidence="9" id="KW-0472">Membrane</keyword>
<protein>
    <recommendedName>
        <fullName evidence="1">non-specific serine/threonine protein kinase</fullName>
        <ecNumber evidence="1">2.7.11.1</ecNumber>
    </recommendedName>
</protein>
<dbReference type="InterPro" id="IPR011009">
    <property type="entry name" value="Kinase-like_dom_sf"/>
</dbReference>
<evidence type="ECO:0000256" key="2">
    <source>
        <dbReference type="ARBA" id="ARBA00022527"/>
    </source>
</evidence>
<evidence type="ECO:0000256" key="5">
    <source>
        <dbReference type="ARBA" id="ARBA00022777"/>
    </source>
</evidence>
<evidence type="ECO:0000256" key="8">
    <source>
        <dbReference type="SAM" id="MobiDB-lite"/>
    </source>
</evidence>
<evidence type="ECO:0000313" key="11">
    <source>
        <dbReference type="EMBL" id="TDQ48243.1"/>
    </source>
</evidence>
<evidence type="ECO:0000313" key="12">
    <source>
        <dbReference type="Proteomes" id="UP000295281"/>
    </source>
</evidence>
<dbReference type="PROSITE" id="PS00107">
    <property type="entry name" value="PROTEIN_KINASE_ATP"/>
    <property type="match status" value="1"/>
</dbReference>
<evidence type="ECO:0000256" key="7">
    <source>
        <dbReference type="PROSITE-ProRule" id="PRU10141"/>
    </source>
</evidence>
<evidence type="ECO:0000259" key="10">
    <source>
        <dbReference type="PROSITE" id="PS50011"/>
    </source>
</evidence>
<keyword evidence="3" id="KW-0808">Transferase</keyword>
<keyword evidence="6 7" id="KW-0067">ATP-binding</keyword>
<dbReference type="InterPro" id="IPR000719">
    <property type="entry name" value="Prot_kinase_dom"/>
</dbReference>
<dbReference type="GO" id="GO:0005524">
    <property type="term" value="F:ATP binding"/>
    <property type="evidence" value="ECO:0007669"/>
    <property type="project" value="UniProtKB-UniRule"/>
</dbReference>
<keyword evidence="12" id="KW-1185">Reference proteome</keyword>
<gene>
    <name evidence="11" type="ORF">EV190_11957</name>
</gene>
<evidence type="ECO:0000256" key="1">
    <source>
        <dbReference type="ARBA" id="ARBA00012513"/>
    </source>
</evidence>
<name>A0A4R6URL4_9ACTN</name>
<dbReference type="Pfam" id="PF00069">
    <property type="entry name" value="Pkinase"/>
    <property type="match status" value="1"/>
</dbReference>
<dbReference type="PROSITE" id="PS50011">
    <property type="entry name" value="PROTEIN_KINASE_DOM"/>
    <property type="match status" value="1"/>
</dbReference>
<dbReference type="SMART" id="SM00220">
    <property type="entry name" value="S_TKc"/>
    <property type="match status" value="1"/>
</dbReference>
<dbReference type="GO" id="GO:0004674">
    <property type="term" value="F:protein serine/threonine kinase activity"/>
    <property type="evidence" value="ECO:0007669"/>
    <property type="project" value="UniProtKB-KW"/>
</dbReference>
<proteinExistence type="predicted"/>
<dbReference type="Gene3D" id="3.30.200.20">
    <property type="entry name" value="Phosphorylase Kinase, domain 1"/>
    <property type="match status" value="1"/>
</dbReference>
<keyword evidence="9" id="KW-1133">Transmembrane helix</keyword>
<feature type="binding site" evidence="7">
    <location>
        <position position="45"/>
    </location>
    <ligand>
        <name>ATP</name>
        <dbReference type="ChEBI" id="CHEBI:30616"/>
    </ligand>
</feature>
<feature type="compositionally biased region" description="Low complexity" evidence="8">
    <location>
        <begin position="352"/>
        <end position="379"/>
    </location>
</feature>
<dbReference type="EMBL" id="SNYN01000019">
    <property type="protein sequence ID" value="TDQ48243.1"/>
    <property type="molecule type" value="Genomic_DNA"/>
</dbReference>
<dbReference type="CDD" id="cd14014">
    <property type="entry name" value="STKc_PknB_like"/>
    <property type="match status" value="1"/>
</dbReference>
<dbReference type="InterPro" id="IPR008271">
    <property type="entry name" value="Ser/Thr_kinase_AS"/>
</dbReference>
<evidence type="ECO:0000256" key="4">
    <source>
        <dbReference type="ARBA" id="ARBA00022741"/>
    </source>
</evidence>
<keyword evidence="5 11" id="KW-0418">Kinase</keyword>
<feature type="domain" description="Protein kinase" evidence="10">
    <location>
        <begin position="16"/>
        <end position="275"/>
    </location>
</feature>
<dbReference type="EC" id="2.7.11.1" evidence="1"/>
<reference evidence="11 12" key="1">
    <citation type="submission" date="2019-03" db="EMBL/GenBank/DDBJ databases">
        <title>Genomic Encyclopedia of Type Strains, Phase IV (KMG-IV): sequencing the most valuable type-strain genomes for metagenomic binning, comparative biology and taxonomic classification.</title>
        <authorList>
            <person name="Goeker M."/>
        </authorList>
    </citation>
    <scope>NUCLEOTIDE SEQUENCE [LARGE SCALE GENOMIC DNA]</scope>
    <source>
        <strain evidence="11 12">DSM 46770</strain>
    </source>
</reference>
<organism evidence="11 12">
    <name type="scientific">Actinorugispora endophytica</name>
    <dbReference type="NCBI Taxonomy" id="1605990"/>
    <lineage>
        <taxon>Bacteria</taxon>
        <taxon>Bacillati</taxon>
        <taxon>Actinomycetota</taxon>
        <taxon>Actinomycetes</taxon>
        <taxon>Streptosporangiales</taxon>
        <taxon>Nocardiopsidaceae</taxon>
        <taxon>Actinorugispora</taxon>
    </lineage>
</organism>
<dbReference type="PANTHER" id="PTHR43289">
    <property type="entry name" value="MITOGEN-ACTIVATED PROTEIN KINASE KINASE KINASE 20-RELATED"/>
    <property type="match status" value="1"/>
</dbReference>
<feature type="compositionally biased region" description="Acidic residues" evidence="8">
    <location>
        <begin position="380"/>
        <end position="399"/>
    </location>
</feature>
<feature type="compositionally biased region" description="Low complexity" evidence="8">
    <location>
        <begin position="292"/>
        <end position="301"/>
    </location>
</feature>
<evidence type="ECO:0000256" key="3">
    <source>
        <dbReference type="ARBA" id="ARBA00022679"/>
    </source>
</evidence>
<keyword evidence="9" id="KW-0812">Transmembrane</keyword>
<evidence type="ECO:0000256" key="9">
    <source>
        <dbReference type="SAM" id="Phobius"/>
    </source>
</evidence>
<sequence>MSVETPGPDFLLAGRYRFSRLIGQGGMGRVWEGTDELLDRPVAVKELAVSEHLPAQEVEVMRARMLREARSAARLSHSSIITVYDVIEQDGLPWIVMELIQGKSLDEITKEQGPLAPERAAKIGLQVAEALAAAHRRGIVHRDVKPANVLVAEGDRTVLTDFGIAFLDDGSRLTSTGDFYGSPDYLAPEQIRGGTSEPAADLWSLGATLYAAVHGSPPFRRATPIETLTAVVEDAVPSPVRAGPLRPLLEELLDKDPAGRPSADWAAESLGRAVAAVPRSGDADHTVPVTEASPSPGSAGSPPVPPPGRKRTRKRLRTFAGLLGAVLLVTATAAAFLARPSTEAALHDAGLSAGAAPEKSPSESAAPPQESVEPSSPSETENDESGNEGEEEEGEEEEPGTSPSNRYEAATGFLLGDGTLSGTPGAAADVDVPSAGGANHDGTPADPAVFEIDDVTATHDTGQTTRFTLPVDSGSSVGNAVQARVSYDLQGDGTFDRIETYNYFATNDLPGWETYTQAQGTRSSTGQLGDLDNGTVRLELWSALGNQDSRIRTGGPDGDPAVLRIPFRS</sequence>
<dbReference type="Proteomes" id="UP000295281">
    <property type="component" value="Unassembled WGS sequence"/>
</dbReference>
<dbReference type="Gene3D" id="1.10.510.10">
    <property type="entry name" value="Transferase(Phosphotransferase) domain 1"/>
    <property type="match status" value="1"/>
</dbReference>
<feature type="region of interest" description="Disordered" evidence="8">
    <location>
        <begin position="348"/>
        <end position="446"/>
    </location>
</feature>
<dbReference type="InterPro" id="IPR017441">
    <property type="entry name" value="Protein_kinase_ATP_BS"/>
</dbReference>
<dbReference type="RefSeq" id="WP_208113226.1">
    <property type="nucleotide sequence ID" value="NZ_SNYN01000019.1"/>
</dbReference>
<evidence type="ECO:0000256" key="6">
    <source>
        <dbReference type="ARBA" id="ARBA00022840"/>
    </source>
</evidence>
<comment type="caution">
    <text evidence="11">The sequence shown here is derived from an EMBL/GenBank/DDBJ whole genome shotgun (WGS) entry which is preliminary data.</text>
</comment>